<dbReference type="Pfam" id="PF00990">
    <property type="entry name" value="GGDEF"/>
    <property type="match status" value="1"/>
</dbReference>
<dbReference type="InterPro" id="IPR043128">
    <property type="entry name" value="Rev_trsase/Diguanyl_cyclase"/>
</dbReference>
<evidence type="ECO:0000256" key="5">
    <source>
        <dbReference type="ARBA" id="ARBA00023136"/>
    </source>
</evidence>
<dbReference type="OrthoDB" id="9813903at2"/>
<dbReference type="PROSITE" id="PS50885">
    <property type="entry name" value="HAMP"/>
    <property type="match status" value="1"/>
</dbReference>
<feature type="transmembrane region" description="Helical" evidence="6">
    <location>
        <begin position="360"/>
        <end position="382"/>
    </location>
</feature>
<feature type="transmembrane region" description="Helical" evidence="6">
    <location>
        <begin position="31"/>
        <end position="51"/>
    </location>
</feature>
<dbReference type="Pfam" id="PF02743">
    <property type="entry name" value="dCache_1"/>
    <property type="match status" value="1"/>
</dbReference>
<evidence type="ECO:0000256" key="3">
    <source>
        <dbReference type="ARBA" id="ARBA00022692"/>
    </source>
</evidence>
<evidence type="ECO:0000313" key="10">
    <source>
        <dbReference type="Proteomes" id="UP000294829"/>
    </source>
</evidence>
<dbReference type="EMBL" id="SMYL01000018">
    <property type="protein sequence ID" value="TDK60043.1"/>
    <property type="molecule type" value="Genomic_DNA"/>
</dbReference>
<dbReference type="Gene3D" id="3.30.70.270">
    <property type="match status" value="1"/>
</dbReference>
<dbReference type="SUPFAM" id="SSF158472">
    <property type="entry name" value="HAMP domain-like"/>
    <property type="match status" value="1"/>
</dbReference>
<proteinExistence type="predicted"/>
<dbReference type="AlphaFoldDB" id="A0A4R5VNU3"/>
<dbReference type="PROSITE" id="PS50887">
    <property type="entry name" value="GGDEF"/>
    <property type="match status" value="1"/>
</dbReference>
<evidence type="ECO:0000256" key="6">
    <source>
        <dbReference type="SAM" id="Phobius"/>
    </source>
</evidence>
<reference evidence="9 10" key="1">
    <citation type="submission" date="2019-03" db="EMBL/GenBank/DDBJ databases">
        <title>Sapientia aquatica gen. nov., sp. nov., isolated from a crater lake.</title>
        <authorList>
            <person name="Felfoldi T."/>
            <person name="Szabo A."/>
            <person name="Toth E."/>
            <person name="Schumann P."/>
            <person name="Keki Z."/>
            <person name="Marialigeti K."/>
            <person name="Mathe I."/>
        </authorList>
    </citation>
    <scope>NUCLEOTIDE SEQUENCE [LARGE SCALE GENOMIC DNA]</scope>
    <source>
        <strain evidence="9 10">SA-152</strain>
    </source>
</reference>
<keyword evidence="2" id="KW-1003">Cell membrane</keyword>
<evidence type="ECO:0000313" key="9">
    <source>
        <dbReference type="EMBL" id="TDK60043.1"/>
    </source>
</evidence>
<evidence type="ECO:0000256" key="1">
    <source>
        <dbReference type="ARBA" id="ARBA00004651"/>
    </source>
</evidence>
<evidence type="ECO:0000256" key="2">
    <source>
        <dbReference type="ARBA" id="ARBA00022475"/>
    </source>
</evidence>
<dbReference type="InterPro" id="IPR000160">
    <property type="entry name" value="GGDEF_dom"/>
</dbReference>
<comment type="subcellular location">
    <subcellularLocation>
        <location evidence="1">Cell membrane</location>
        <topology evidence="1">Multi-pass membrane protein</topology>
    </subcellularLocation>
</comment>
<dbReference type="Proteomes" id="UP000294829">
    <property type="component" value="Unassembled WGS sequence"/>
</dbReference>
<keyword evidence="4 6" id="KW-1133">Transmembrane helix</keyword>
<dbReference type="SUPFAM" id="SSF55073">
    <property type="entry name" value="Nucleotide cyclase"/>
    <property type="match status" value="1"/>
</dbReference>
<name>A0A4R5VNU3_9BURK</name>
<feature type="domain" description="HAMP" evidence="7">
    <location>
        <begin position="383"/>
        <end position="435"/>
    </location>
</feature>
<dbReference type="CDD" id="cd06225">
    <property type="entry name" value="HAMP"/>
    <property type="match status" value="1"/>
</dbReference>
<dbReference type="CDD" id="cd01949">
    <property type="entry name" value="GGDEF"/>
    <property type="match status" value="1"/>
</dbReference>
<keyword evidence="5 6" id="KW-0472">Membrane</keyword>
<dbReference type="SMART" id="SM00304">
    <property type="entry name" value="HAMP"/>
    <property type="match status" value="1"/>
</dbReference>
<organism evidence="9 10">
    <name type="scientific">Sapientia aquatica</name>
    <dbReference type="NCBI Taxonomy" id="1549640"/>
    <lineage>
        <taxon>Bacteria</taxon>
        <taxon>Pseudomonadati</taxon>
        <taxon>Pseudomonadota</taxon>
        <taxon>Betaproteobacteria</taxon>
        <taxon>Burkholderiales</taxon>
        <taxon>Oxalobacteraceae</taxon>
        <taxon>Sapientia</taxon>
    </lineage>
</organism>
<dbReference type="CDD" id="cd12913">
    <property type="entry name" value="PDC1_MCP_like"/>
    <property type="match status" value="1"/>
</dbReference>
<dbReference type="PANTHER" id="PTHR46663:SF2">
    <property type="entry name" value="GGDEF DOMAIN-CONTAINING PROTEIN"/>
    <property type="match status" value="1"/>
</dbReference>
<protein>
    <submittedName>
        <fullName evidence="9">Sensor domain-containing diguanylate cyclase</fullName>
    </submittedName>
</protein>
<dbReference type="Gene3D" id="3.30.450.20">
    <property type="entry name" value="PAS domain"/>
    <property type="match status" value="1"/>
</dbReference>
<evidence type="ECO:0000256" key="4">
    <source>
        <dbReference type="ARBA" id="ARBA00022989"/>
    </source>
</evidence>
<keyword evidence="10" id="KW-1185">Reference proteome</keyword>
<dbReference type="InterPro" id="IPR033479">
    <property type="entry name" value="dCache_1"/>
</dbReference>
<evidence type="ECO:0000259" key="7">
    <source>
        <dbReference type="PROSITE" id="PS50885"/>
    </source>
</evidence>
<dbReference type="NCBIfam" id="TIGR00254">
    <property type="entry name" value="GGDEF"/>
    <property type="match status" value="1"/>
</dbReference>
<dbReference type="InterPro" id="IPR052163">
    <property type="entry name" value="DGC-Regulatory_Protein"/>
</dbReference>
<feature type="domain" description="GGDEF" evidence="8">
    <location>
        <begin position="463"/>
        <end position="596"/>
    </location>
</feature>
<keyword evidence="3 6" id="KW-0812">Transmembrane</keyword>
<accession>A0A4R5VNU3</accession>
<dbReference type="GO" id="GO:0005886">
    <property type="term" value="C:plasma membrane"/>
    <property type="evidence" value="ECO:0007669"/>
    <property type="project" value="UniProtKB-SubCell"/>
</dbReference>
<evidence type="ECO:0000259" key="8">
    <source>
        <dbReference type="PROSITE" id="PS50887"/>
    </source>
</evidence>
<dbReference type="SMART" id="SM00267">
    <property type="entry name" value="GGDEF"/>
    <property type="match status" value="1"/>
</dbReference>
<dbReference type="PANTHER" id="PTHR46663">
    <property type="entry name" value="DIGUANYLATE CYCLASE DGCT-RELATED"/>
    <property type="match status" value="1"/>
</dbReference>
<dbReference type="InterPro" id="IPR003660">
    <property type="entry name" value="HAMP_dom"/>
</dbReference>
<dbReference type="Gene3D" id="6.10.340.10">
    <property type="match status" value="1"/>
</dbReference>
<dbReference type="Pfam" id="PF00672">
    <property type="entry name" value="HAMP"/>
    <property type="match status" value="1"/>
</dbReference>
<comment type="caution">
    <text evidence="9">The sequence shown here is derived from an EMBL/GenBank/DDBJ whole genome shotgun (WGS) entry which is preliminary data.</text>
</comment>
<sequence length="596" mass="66979">MVTDNTVRRFPINAATSRRRRMNNSSLHKQLLITIVVLMLFVSSAIVWISIQAGTDAVNQLTQRVMSNMIERISSDNEKQLNNAVIALETVAPSTINNSPTHVFDTNLDSLEQRLWAASGLFMQASNYVYFAAPDGRFVGVNRLDAEHVELYVQQPGDPLRIEYSTSRPGDHNFFLSSGLYDARTRSWYVDALKHNAPVWTDIYNKYTRPEPTITLAKAVYQPDHSLAGVVATDIPLRKLSDNLRGLNISANSVAFIVDKNGDLIATSSEEPSFIEVDRVPTRLSAATINNKLINAAYSNTIKDKTKALTLSFPANSSFQYGDEKIDVAFAPLANKYGLNWVTVVAIPRTDFMGGITHSLFQSAMIVVLCVMFALFIGLAFIEHILRDIRQLTSAAKKMGNGEPLPRLRIHRKDEIGHLINTFVEMENKLRFDRLTQIYNREFLIAQIEFLERHALQHPKENVCFTLLFLDLDRFKVINDTYGHAAGDQLLIVIAARLKSAVRDTDTVARYGGDEFVVLLNGTSNATDIQMTVDKIHTLVQQPIALSDHIVAVHVSVGWAVFPHEALDYNNLLKIADSRMFNTKKERPELHLRLVE</sequence>
<dbReference type="GO" id="GO:0007165">
    <property type="term" value="P:signal transduction"/>
    <property type="evidence" value="ECO:0007669"/>
    <property type="project" value="InterPro"/>
</dbReference>
<gene>
    <name evidence="9" type="ORF">E2I14_18310</name>
</gene>
<dbReference type="InterPro" id="IPR029787">
    <property type="entry name" value="Nucleotide_cyclase"/>
</dbReference>